<dbReference type="STRING" id="1048205.AB852_12785"/>
<keyword evidence="2" id="KW-0812">Transmembrane</keyword>
<keyword evidence="2" id="KW-1133">Transmembrane helix</keyword>
<feature type="compositionally biased region" description="Polar residues" evidence="1">
    <location>
        <begin position="135"/>
        <end position="152"/>
    </location>
</feature>
<dbReference type="EMBL" id="LFBV01000002">
    <property type="protein sequence ID" value="OKH94997.1"/>
    <property type="molecule type" value="Genomic_DNA"/>
</dbReference>
<keyword evidence="2" id="KW-0472">Membrane</keyword>
<dbReference type="RefSeq" id="WP_073787229.1">
    <property type="nucleotide sequence ID" value="NZ_LFBV01000002.1"/>
</dbReference>
<reference evidence="3 4" key="1">
    <citation type="submission" date="2015-06" db="EMBL/GenBank/DDBJ databases">
        <title>Cloning and characterization of the uncialamcin biosynthetic gene cluster.</title>
        <authorList>
            <person name="Yan X."/>
            <person name="Huang T."/>
            <person name="Ge H."/>
            <person name="Shen B."/>
        </authorList>
    </citation>
    <scope>NUCLEOTIDE SEQUENCE [LARGE SCALE GENOMIC DNA]</scope>
    <source>
        <strain evidence="3 4">DCA2648</strain>
    </source>
</reference>
<sequence length="367" mass="37550">MTSSTDTTGHPGVEELSDLTEGLLSLGRATDLRLHLGGCGDCADLYASLEEIRDLLGDVPDTGPMPDDVITRIDLALAAEAMHGAQSSTIGPAQASRPLTASGSATAPPAPRSAPEAAAVPGGRNTVEKDVVEAQETTGSGRARTGTENVSRGTAHVSRGTSPLVSTTDRPAGHARTSTGPGRGGRQRTGRRRTVSIGAVFTVAAIGLGTFLVQSLDNDSSSRDTSTHRPIRGTSGTSGFSTDELEKRVSKLLAEKPSAAESTGSSSFGAHSSSDPSRPNTPLRGEDTTTAAAVQVPACVQQGIGRSDAPLAAEQGTFKGRNALLVVLPHPSDSGQVSAYLVDTACVAQRSADASGEVLFSHSYARD</sequence>
<evidence type="ECO:0000313" key="4">
    <source>
        <dbReference type="Proteomes" id="UP000186455"/>
    </source>
</evidence>
<name>A0A1Q4VAZ7_9ACTN</name>
<feature type="compositionally biased region" description="Low complexity" evidence="1">
    <location>
        <begin position="262"/>
        <end position="277"/>
    </location>
</feature>
<feature type="region of interest" description="Disordered" evidence="1">
    <location>
        <begin position="86"/>
        <end position="193"/>
    </location>
</feature>
<dbReference type="Proteomes" id="UP000186455">
    <property type="component" value="Unassembled WGS sequence"/>
</dbReference>
<evidence type="ECO:0000256" key="1">
    <source>
        <dbReference type="SAM" id="MobiDB-lite"/>
    </source>
</evidence>
<evidence type="ECO:0000256" key="2">
    <source>
        <dbReference type="SAM" id="Phobius"/>
    </source>
</evidence>
<accession>A0A1Q4VAZ7</accession>
<protein>
    <recommendedName>
        <fullName evidence="5">Zinc-finger domain-containing protein</fullName>
    </recommendedName>
</protein>
<keyword evidence="4" id="KW-1185">Reference proteome</keyword>
<evidence type="ECO:0008006" key="5">
    <source>
        <dbReference type="Google" id="ProtNLM"/>
    </source>
</evidence>
<feature type="compositionally biased region" description="Polar residues" evidence="1">
    <location>
        <begin position="159"/>
        <end position="169"/>
    </location>
</feature>
<proteinExistence type="predicted"/>
<feature type="region of interest" description="Disordered" evidence="1">
    <location>
        <begin position="216"/>
        <end position="285"/>
    </location>
</feature>
<evidence type="ECO:0000313" key="3">
    <source>
        <dbReference type="EMBL" id="OKH94997.1"/>
    </source>
</evidence>
<feature type="transmembrane region" description="Helical" evidence="2">
    <location>
        <begin position="195"/>
        <end position="213"/>
    </location>
</feature>
<organism evidence="3 4">
    <name type="scientific">Streptomyces uncialis</name>
    <dbReference type="NCBI Taxonomy" id="1048205"/>
    <lineage>
        <taxon>Bacteria</taxon>
        <taxon>Bacillati</taxon>
        <taxon>Actinomycetota</taxon>
        <taxon>Actinomycetes</taxon>
        <taxon>Kitasatosporales</taxon>
        <taxon>Streptomycetaceae</taxon>
        <taxon>Streptomyces</taxon>
    </lineage>
</organism>
<gene>
    <name evidence="3" type="ORF">AB852_12785</name>
</gene>
<dbReference type="AlphaFoldDB" id="A0A1Q4VAZ7"/>
<comment type="caution">
    <text evidence="3">The sequence shown here is derived from an EMBL/GenBank/DDBJ whole genome shotgun (WGS) entry which is preliminary data.</text>
</comment>
<feature type="compositionally biased region" description="Low complexity" evidence="1">
    <location>
        <begin position="101"/>
        <end position="121"/>
    </location>
</feature>